<dbReference type="EMBL" id="DXAK01000039">
    <property type="protein sequence ID" value="HJA06932.1"/>
    <property type="molecule type" value="Genomic_DNA"/>
</dbReference>
<reference evidence="1" key="1">
    <citation type="journal article" date="2021" name="PeerJ">
        <title>Extensive microbial diversity within the chicken gut microbiome revealed by metagenomics and culture.</title>
        <authorList>
            <person name="Gilroy R."/>
            <person name="Ravi A."/>
            <person name="Getino M."/>
            <person name="Pursley I."/>
            <person name="Horton D.L."/>
            <person name="Alikhan N.F."/>
            <person name="Baker D."/>
            <person name="Gharbi K."/>
            <person name="Hall N."/>
            <person name="Watson M."/>
            <person name="Adriaenssens E.M."/>
            <person name="Foster-Nyarko E."/>
            <person name="Jarju S."/>
            <person name="Secka A."/>
            <person name="Antonio M."/>
            <person name="Oren A."/>
            <person name="Chaudhuri R.R."/>
            <person name="La Ragione R."/>
            <person name="Hildebrand F."/>
            <person name="Pallen M.J."/>
        </authorList>
    </citation>
    <scope>NUCLEOTIDE SEQUENCE</scope>
    <source>
        <strain evidence="1">ChiSjej2B20-11307</strain>
    </source>
</reference>
<comment type="caution">
    <text evidence="1">The sequence shown here is derived from an EMBL/GenBank/DDBJ whole genome shotgun (WGS) entry which is preliminary data.</text>
</comment>
<sequence>MTEKEDTGNATVKKRPASGKTRIIVKEHFSEQGKTIDELWTDVLLEKAKQTTA</sequence>
<protein>
    <submittedName>
        <fullName evidence="1">Uncharacterized protein</fullName>
    </submittedName>
</protein>
<proteinExistence type="predicted"/>
<dbReference type="Proteomes" id="UP000824223">
    <property type="component" value="Unassembled WGS sequence"/>
</dbReference>
<name>A0A9D2KKL7_9FIRM</name>
<organism evidence="1 2">
    <name type="scientific">Candidatus Mediterraneibacter pullicola</name>
    <dbReference type="NCBI Taxonomy" id="2838682"/>
    <lineage>
        <taxon>Bacteria</taxon>
        <taxon>Bacillati</taxon>
        <taxon>Bacillota</taxon>
        <taxon>Clostridia</taxon>
        <taxon>Lachnospirales</taxon>
        <taxon>Lachnospiraceae</taxon>
        <taxon>Mediterraneibacter</taxon>
    </lineage>
</organism>
<accession>A0A9D2KKL7</accession>
<reference evidence="1" key="2">
    <citation type="submission" date="2021-04" db="EMBL/GenBank/DDBJ databases">
        <authorList>
            <person name="Gilroy R."/>
        </authorList>
    </citation>
    <scope>NUCLEOTIDE SEQUENCE</scope>
    <source>
        <strain evidence="1">ChiSjej2B20-11307</strain>
    </source>
</reference>
<dbReference type="AlphaFoldDB" id="A0A9D2KKL7"/>
<evidence type="ECO:0000313" key="1">
    <source>
        <dbReference type="EMBL" id="HJA06932.1"/>
    </source>
</evidence>
<gene>
    <name evidence="1" type="ORF">H9798_07325</name>
</gene>
<evidence type="ECO:0000313" key="2">
    <source>
        <dbReference type="Proteomes" id="UP000824223"/>
    </source>
</evidence>